<keyword evidence="6" id="KW-0143">Chaperone</keyword>
<dbReference type="InterPro" id="IPR016147">
    <property type="entry name" value="Pili_assmbl_chaperone_N"/>
</dbReference>
<dbReference type="PANTHER" id="PTHR30251">
    <property type="entry name" value="PILUS ASSEMBLY CHAPERONE"/>
    <property type="match status" value="1"/>
</dbReference>
<evidence type="ECO:0000256" key="4">
    <source>
        <dbReference type="ARBA" id="ARBA00022729"/>
    </source>
</evidence>
<evidence type="ECO:0000313" key="10">
    <source>
        <dbReference type="EMBL" id="PML54450.1"/>
    </source>
</evidence>
<keyword evidence="3" id="KW-1029">Fimbrium biogenesis</keyword>
<feature type="domain" description="Pili assembly chaperone N-terminal" evidence="8">
    <location>
        <begin position="25"/>
        <end position="147"/>
    </location>
</feature>
<dbReference type="AlphaFoldDB" id="A0A2N7ICL3"/>
<evidence type="ECO:0000259" key="9">
    <source>
        <dbReference type="Pfam" id="PF02753"/>
    </source>
</evidence>
<accession>A0A2N7ICL3</accession>
<dbReference type="InterPro" id="IPR050643">
    <property type="entry name" value="Periplasmic_pilus_chap"/>
</dbReference>
<dbReference type="Gene3D" id="2.60.40.10">
    <property type="entry name" value="Immunoglobulins"/>
    <property type="match status" value="2"/>
</dbReference>
<dbReference type="InterPro" id="IPR013783">
    <property type="entry name" value="Ig-like_fold"/>
</dbReference>
<dbReference type="SUPFAM" id="SSF49584">
    <property type="entry name" value="Periplasmic chaperone C-domain"/>
    <property type="match status" value="1"/>
</dbReference>
<evidence type="ECO:0000256" key="2">
    <source>
        <dbReference type="ARBA" id="ARBA00007399"/>
    </source>
</evidence>
<comment type="similarity">
    <text evidence="2">Belongs to the periplasmic pilus chaperone family.</text>
</comment>
<dbReference type="GO" id="GO:0030288">
    <property type="term" value="C:outer membrane-bounded periplasmic space"/>
    <property type="evidence" value="ECO:0007669"/>
    <property type="project" value="InterPro"/>
</dbReference>
<comment type="subcellular location">
    <subcellularLocation>
        <location evidence="1">Periplasm</location>
    </subcellularLocation>
</comment>
<evidence type="ECO:0000256" key="5">
    <source>
        <dbReference type="ARBA" id="ARBA00022764"/>
    </source>
</evidence>
<evidence type="ECO:0000313" key="11">
    <source>
        <dbReference type="Proteomes" id="UP000235746"/>
    </source>
</evidence>
<feature type="domain" description="Pili assembly chaperone C-terminal" evidence="9">
    <location>
        <begin position="169"/>
        <end position="230"/>
    </location>
</feature>
<evidence type="ECO:0000256" key="7">
    <source>
        <dbReference type="SAM" id="SignalP"/>
    </source>
</evidence>
<evidence type="ECO:0008006" key="12">
    <source>
        <dbReference type="Google" id="ProtNLM"/>
    </source>
</evidence>
<dbReference type="FunFam" id="2.60.40.10:FF:000458">
    <property type="entry name" value="Molecular chaperone FimC"/>
    <property type="match status" value="1"/>
</dbReference>
<gene>
    <name evidence="10" type="ORF">BCT74_23785</name>
</gene>
<evidence type="ECO:0000256" key="3">
    <source>
        <dbReference type="ARBA" id="ARBA00022558"/>
    </source>
</evidence>
<proteinExistence type="inferred from homology"/>
<keyword evidence="4 7" id="KW-0732">Signal</keyword>
<feature type="chain" id="PRO_5014840840" description="Molecular chaperone" evidence="7">
    <location>
        <begin position="25"/>
        <end position="239"/>
    </location>
</feature>
<dbReference type="PANTHER" id="PTHR30251:SF2">
    <property type="entry name" value="FIMBRIAL CHAPERONE YADV-RELATED"/>
    <property type="match status" value="1"/>
</dbReference>
<dbReference type="SUPFAM" id="SSF49354">
    <property type="entry name" value="PapD-like"/>
    <property type="match status" value="1"/>
</dbReference>
<keyword evidence="5" id="KW-0574">Periplasm</keyword>
<sequence length="239" mass="26653">MYYLNCMRTVTVLLLGFIIFSAQAGVVINTTRVIYNEGKRETSVRLTNTDEKPFLVQSWIDTGNDNETPSSIQVPFVITPPINRINAGKGQSVRIFYTEGELSKEQESVFWLNVLAVPSKSKKASQENHLQMAFRTRIKLFYRPSALKGSSSDAVNQLIFNPVASGLKIDNPTGYHISITNVSVNVDGVKYSTEGTMISPKSTKGFYFDDLKNIPKGSEITISYIDDYGALNVYKSKPK</sequence>
<dbReference type="RefSeq" id="WP_029223639.1">
    <property type="nucleotide sequence ID" value="NZ_MCYL01000025.1"/>
</dbReference>
<evidence type="ECO:0000256" key="1">
    <source>
        <dbReference type="ARBA" id="ARBA00004418"/>
    </source>
</evidence>
<comment type="caution">
    <text evidence="10">The sequence shown here is derived from an EMBL/GenBank/DDBJ whole genome shotgun (WGS) entry which is preliminary data.</text>
</comment>
<dbReference type="InterPro" id="IPR036316">
    <property type="entry name" value="Pili_assmbl_chap_C_dom_sf"/>
</dbReference>
<dbReference type="Proteomes" id="UP000235746">
    <property type="component" value="Unassembled WGS sequence"/>
</dbReference>
<organism evidence="10 11">
    <name type="scientific">Vibrio lentus</name>
    <dbReference type="NCBI Taxonomy" id="136468"/>
    <lineage>
        <taxon>Bacteria</taxon>
        <taxon>Pseudomonadati</taxon>
        <taxon>Pseudomonadota</taxon>
        <taxon>Gammaproteobacteria</taxon>
        <taxon>Vibrionales</taxon>
        <taxon>Vibrionaceae</taxon>
        <taxon>Vibrio</taxon>
    </lineage>
</organism>
<dbReference type="Pfam" id="PF02753">
    <property type="entry name" value="PapD_C"/>
    <property type="match status" value="1"/>
</dbReference>
<dbReference type="PRINTS" id="PR00969">
    <property type="entry name" value="CHAPERONPILI"/>
</dbReference>
<reference evidence="11" key="1">
    <citation type="submission" date="2016-07" db="EMBL/GenBank/DDBJ databases">
        <title>Nontailed viruses are major unrecognized killers of bacteria in the ocean.</title>
        <authorList>
            <person name="Kauffman K."/>
            <person name="Hussain F."/>
            <person name="Yang J."/>
            <person name="Arevalo P."/>
            <person name="Brown J."/>
            <person name="Cutler M."/>
            <person name="Kelly L."/>
            <person name="Polz M.F."/>
        </authorList>
    </citation>
    <scope>NUCLEOTIDE SEQUENCE [LARGE SCALE GENOMIC DNA]</scope>
    <source>
        <strain evidence="11">10N.261.51.B8</strain>
    </source>
</reference>
<dbReference type="InterPro" id="IPR001829">
    <property type="entry name" value="Pili_assmbl_chaperone_bac"/>
</dbReference>
<dbReference type="Pfam" id="PF00345">
    <property type="entry name" value="PapD_N"/>
    <property type="match status" value="1"/>
</dbReference>
<dbReference type="GO" id="GO:0071555">
    <property type="term" value="P:cell wall organization"/>
    <property type="evidence" value="ECO:0007669"/>
    <property type="project" value="InterPro"/>
</dbReference>
<protein>
    <recommendedName>
        <fullName evidence="12">Molecular chaperone</fullName>
    </recommendedName>
</protein>
<evidence type="ECO:0000259" key="8">
    <source>
        <dbReference type="Pfam" id="PF00345"/>
    </source>
</evidence>
<name>A0A2N7ICL3_9VIBR</name>
<dbReference type="InterPro" id="IPR016148">
    <property type="entry name" value="Pili_assmbl_chaperone_C"/>
</dbReference>
<dbReference type="EMBL" id="MCYL01000025">
    <property type="protein sequence ID" value="PML54450.1"/>
    <property type="molecule type" value="Genomic_DNA"/>
</dbReference>
<feature type="signal peptide" evidence="7">
    <location>
        <begin position="1"/>
        <end position="24"/>
    </location>
</feature>
<dbReference type="InterPro" id="IPR008962">
    <property type="entry name" value="PapD-like_sf"/>
</dbReference>
<evidence type="ECO:0000256" key="6">
    <source>
        <dbReference type="ARBA" id="ARBA00023186"/>
    </source>
</evidence>